<sequence>MLGRRFVFLGRQISSRFASNSAFQPKATTLSEFETLKVIPDGNVYEVQLNMPESRNALNPAAWRELTECFGQLNLIPNCRVVVFSGNGKSFCAGIDLKTAFTKIMEVTGDASLDTARKAVNMTEMIRGAQASFTAMENCRKPIICAVHGHCYGAATSLITAADIRFCTADSQMSIKEVDVGLAADVGVLQRIQRVTGNDSLTRELVFTARSFNGMQAKEFGLVSRIFDKKDDMILAAKELAKEIAKKSPVAVQGSKIMMNYARNHSTTDSLEAMVLWNASMLQTEDLMTNALAMQSKKTPEFKDF</sequence>
<organism evidence="1 2">
    <name type="scientific">Panagrolaimus sp. JU765</name>
    <dbReference type="NCBI Taxonomy" id="591449"/>
    <lineage>
        <taxon>Eukaryota</taxon>
        <taxon>Metazoa</taxon>
        <taxon>Ecdysozoa</taxon>
        <taxon>Nematoda</taxon>
        <taxon>Chromadorea</taxon>
        <taxon>Rhabditida</taxon>
        <taxon>Tylenchina</taxon>
        <taxon>Panagrolaimomorpha</taxon>
        <taxon>Panagrolaimoidea</taxon>
        <taxon>Panagrolaimidae</taxon>
        <taxon>Panagrolaimus</taxon>
    </lineage>
</organism>
<evidence type="ECO:0000313" key="2">
    <source>
        <dbReference type="WBParaSite" id="JU765_v2.g496.t1"/>
    </source>
</evidence>
<accession>A0AC34RAY5</accession>
<proteinExistence type="predicted"/>
<protein>
    <submittedName>
        <fullName evidence="2">Uncharacterized protein</fullName>
    </submittedName>
</protein>
<dbReference type="WBParaSite" id="JU765_v2.g496.t1">
    <property type="protein sequence ID" value="JU765_v2.g496.t1"/>
    <property type="gene ID" value="JU765_v2.g496"/>
</dbReference>
<name>A0AC34RAY5_9BILA</name>
<reference evidence="2" key="1">
    <citation type="submission" date="2022-11" db="UniProtKB">
        <authorList>
            <consortium name="WormBaseParasite"/>
        </authorList>
    </citation>
    <scope>IDENTIFICATION</scope>
</reference>
<evidence type="ECO:0000313" key="1">
    <source>
        <dbReference type="Proteomes" id="UP000887576"/>
    </source>
</evidence>
<dbReference type="Proteomes" id="UP000887576">
    <property type="component" value="Unplaced"/>
</dbReference>